<dbReference type="AlphaFoldDB" id="A0A2T7P5U7"/>
<feature type="domain" description="SAM" evidence="4">
    <location>
        <begin position="14"/>
        <end position="79"/>
    </location>
</feature>
<feature type="region of interest" description="Disordered" evidence="2">
    <location>
        <begin position="325"/>
        <end position="351"/>
    </location>
</feature>
<feature type="region of interest" description="Disordered" evidence="2">
    <location>
        <begin position="536"/>
        <end position="602"/>
    </location>
</feature>
<dbReference type="Gene3D" id="2.30.42.10">
    <property type="match status" value="1"/>
</dbReference>
<dbReference type="SUPFAM" id="SSF47769">
    <property type="entry name" value="SAM/Pointed domain"/>
    <property type="match status" value="1"/>
</dbReference>
<dbReference type="InterPro" id="IPR011993">
    <property type="entry name" value="PH-like_dom_sf"/>
</dbReference>
<dbReference type="FunFam" id="2.30.42.10:FF:000060">
    <property type="entry name" value="Connector enhancer of kinase suppressor of Ras 2"/>
    <property type="match status" value="1"/>
</dbReference>
<dbReference type="CDD" id="cd06748">
    <property type="entry name" value="PDZ_CNK1_2_3-like"/>
    <property type="match status" value="1"/>
</dbReference>
<dbReference type="Pfam" id="PF00169">
    <property type="entry name" value="PH"/>
    <property type="match status" value="1"/>
</dbReference>
<evidence type="ECO:0000259" key="6">
    <source>
        <dbReference type="PROSITE" id="PS51290"/>
    </source>
</evidence>
<accession>A0A2T7P5U7</accession>
<dbReference type="CDD" id="cd13326">
    <property type="entry name" value="PH_CNK_insect-like"/>
    <property type="match status" value="1"/>
</dbReference>
<organism evidence="7 8">
    <name type="scientific">Pomacea canaliculata</name>
    <name type="common">Golden apple snail</name>
    <dbReference type="NCBI Taxonomy" id="400727"/>
    <lineage>
        <taxon>Eukaryota</taxon>
        <taxon>Metazoa</taxon>
        <taxon>Spiralia</taxon>
        <taxon>Lophotrochozoa</taxon>
        <taxon>Mollusca</taxon>
        <taxon>Gastropoda</taxon>
        <taxon>Caenogastropoda</taxon>
        <taxon>Architaenioglossa</taxon>
        <taxon>Ampullarioidea</taxon>
        <taxon>Ampullariidae</taxon>
        <taxon>Pomacea</taxon>
    </lineage>
</organism>
<dbReference type="InterPro" id="IPR017874">
    <property type="entry name" value="CRIC_domain"/>
</dbReference>
<dbReference type="PANTHER" id="PTHR12844">
    <property type="entry name" value="CONNECTOR ENCHANCER OF KINASE SUPPRESSOR OF RAS"/>
    <property type="match status" value="1"/>
</dbReference>
<dbReference type="SMART" id="SM00233">
    <property type="entry name" value="PH"/>
    <property type="match status" value="1"/>
</dbReference>
<reference evidence="7 8" key="1">
    <citation type="submission" date="2018-04" db="EMBL/GenBank/DDBJ databases">
        <title>The genome of golden apple snail Pomacea canaliculata provides insight into stress tolerance and invasive adaptation.</title>
        <authorList>
            <person name="Liu C."/>
            <person name="Liu B."/>
            <person name="Ren Y."/>
            <person name="Zhang Y."/>
            <person name="Wang H."/>
            <person name="Li S."/>
            <person name="Jiang F."/>
            <person name="Yin L."/>
            <person name="Zhang G."/>
            <person name="Qian W."/>
            <person name="Fan W."/>
        </authorList>
    </citation>
    <scope>NUCLEOTIDE SEQUENCE [LARGE SCALE GENOMIC DNA]</scope>
    <source>
        <strain evidence="7">SZHN2017</strain>
        <tissue evidence="7">Muscle</tissue>
    </source>
</reference>
<dbReference type="InterPro" id="IPR001478">
    <property type="entry name" value="PDZ"/>
</dbReference>
<dbReference type="SMART" id="SM00454">
    <property type="entry name" value="SAM"/>
    <property type="match status" value="1"/>
</dbReference>
<dbReference type="EMBL" id="PZQS01000006">
    <property type="protein sequence ID" value="PVD28763.1"/>
    <property type="molecule type" value="Genomic_DNA"/>
</dbReference>
<dbReference type="Pfam" id="PF00595">
    <property type="entry name" value="PDZ"/>
    <property type="match status" value="1"/>
</dbReference>
<dbReference type="InterPro" id="IPR036034">
    <property type="entry name" value="PDZ_sf"/>
</dbReference>
<dbReference type="Gene3D" id="1.10.150.50">
    <property type="entry name" value="Transcription Factor, Ets-1"/>
    <property type="match status" value="1"/>
</dbReference>
<evidence type="ECO:0000259" key="3">
    <source>
        <dbReference type="PROSITE" id="PS50003"/>
    </source>
</evidence>
<keyword evidence="8" id="KW-1185">Reference proteome</keyword>
<feature type="domain" description="PH" evidence="3">
    <location>
        <begin position="714"/>
        <end position="813"/>
    </location>
</feature>
<dbReference type="PROSITE" id="PS51290">
    <property type="entry name" value="CRIC"/>
    <property type="match status" value="1"/>
</dbReference>
<name>A0A2T7P5U7_POMCA</name>
<dbReference type="Gene3D" id="2.30.29.30">
    <property type="entry name" value="Pleckstrin-homology domain (PH domain)/Phosphotyrosine-binding domain (PTB)"/>
    <property type="match status" value="1"/>
</dbReference>
<dbReference type="Proteomes" id="UP000245119">
    <property type="component" value="Linkage Group LG6"/>
</dbReference>
<dbReference type="SUPFAM" id="SSF50156">
    <property type="entry name" value="PDZ domain-like"/>
    <property type="match status" value="1"/>
</dbReference>
<feature type="region of interest" description="Disordered" evidence="2">
    <location>
        <begin position="364"/>
        <end position="412"/>
    </location>
</feature>
<dbReference type="PANTHER" id="PTHR12844:SF42">
    <property type="entry name" value="CONNECTOR ENHANCER OF KSR PROTEIN CNK"/>
    <property type="match status" value="1"/>
</dbReference>
<dbReference type="InterPro" id="IPR051566">
    <property type="entry name" value="CNKSR"/>
</dbReference>
<evidence type="ECO:0000313" key="8">
    <source>
        <dbReference type="Proteomes" id="UP000245119"/>
    </source>
</evidence>
<feature type="domain" description="PDZ" evidence="5">
    <location>
        <begin position="224"/>
        <end position="306"/>
    </location>
</feature>
<dbReference type="PROSITE" id="PS50105">
    <property type="entry name" value="SAM_DOMAIN"/>
    <property type="match status" value="1"/>
</dbReference>
<feature type="region of interest" description="Disordered" evidence="2">
    <location>
        <begin position="481"/>
        <end position="518"/>
    </location>
</feature>
<evidence type="ECO:0008006" key="9">
    <source>
        <dbReference type="Google" id="ProtNLM"/>
    </source>
</evidence>
<dbReference type="OrthoDB" id="74412at2759"/>
<dbReference type="InterPro" id="IPR001849">
    <property type="entry name" value="PH_domain"/>
</dbReference>
<dbReference type="SUPFAM" id="SSF50729">
    <property type="entry name" value="PH domain-like"/>
    <property type="match status" value="1"/>
</dbReference>
<comment type="caution">
    <text evidence="7">The sequence shown here is derived from an EMBL/GenBank/DDBJ whole genome shotgun (WGS) entry which is preliminary data.</text>
</comment>
<dbReference type="SMART" id="SM00228">
    <property type="entry name" value="PDZ"/>
    <property type="match status" value="1"/>
</dbReference>
<dbReference type="Pfam" id="PF07647">
    <property type="entry name" value="SAM_2"/>
    <property type="match status" value="1"/>
</dbReference>
<evidence type="ECO:0000256" key="2">
    <source>
        <dbReference type="SAM" id="MobiDB-lite"/>
    </source>
</evidence>
<dbReference type="PROSITE" id="PS50106">
    <property type="entry name" value="PDZ"/>
    <property type="match status" value="1"/>
</dbReference>
<feature type="domain" description="CRIC" evidence="6">
    <location>
        <begin position="87"/>
        <end position="188"/>
    </location>
</feature>
<protein>
    <recommendedName>
        <fullName evidence="9">Connector enhancer of kinase suppressor of ras 2-like</fullName>
    </recommendedName>
</protein>
<dbReference type="PROSITE" id="PS50003">
    <property type="entry name" value="PH_DOMAIN"/>
    <property type="match status" value="1"/>
</dbReference>
<dbReference type="Pfam" id="PF10534">
    <property type="entry name" value="CRIC_ras_sig"/>
    <property type="match status" value="1"/>
</dbReference>
<dbReference type="InterPro" id="IPR001660">
    <property type="entry name" value="SAM"/>
</dbReference>
<evidence type="ECO:0000259" key="5">
    <source>
        <dbReference type="PROSITE" id="PS50106"/>
    </source>
</evidence>
<evidence type="ECO:0000313" key="7">
    <source>
        <dbReference type="EMBL" id="PVD28763.1"/>
    </source>
</evidence>
<gene>
    <name evidence="7" type="ORF">C0Q70_11358</name>
</gene>
<feature type="compositionally biased region" description="Basic and acidic residues" evidence="2">
    <location>
        <begin position="590"/>
        <end position="602"/>
    </location>
</feature>
<dbReference type="InterPro" id="IPR013761">
    <property type="entry name" value="SAM/pointed_sf"/>
</dbReference>
<evidence type="ECO:0000256" key="1">
    <source>
        <dbReference type="ARBA" id="ARBA00009498"/>
    </source>
</evidence>
<proteinExistence type="inferred from homology"/>
<comment type="similarity">
    <text evidence="1">Belongs to the CNKSR family.</text>
</comment>
<sequence>MASSLAQYIQFENWTPQEVTSWLSGLDDAVSQYVECFKERGVDGKKLMMLNHADLEKLGIRKLGHQELVLEAVDLLRSFRYTYDTENLQSLALQLGCKSRSLLNEIQARHGENDKNRANILRGEMRAKRLSITVLSYIADLLSTLKHLVSWLDRAPFEGIYDICRLRNSIVKLGLDLVIVTQRESSFVDPEDAIMKTCRVIMETCDGLVMNSKDPLVVQPASLELAIIRKKQGEELGMNIQSAYNGVHAISSIKELSPADMCSKIEKGDEVLQVNGQTVLGWQLQQLVRILKDKPKEVTLLLKKRPRHINPLGAMANHKRLAAKHTQQAATLPKSLKKRRSREGDAKQARPLLQDFVPASDIYITKDSPANDGDGNDTDNDVFRSGSESPQYTLPVMPDAKHRRATVSGGSPTFERPLLIVEDLDAVIRPKSQAINQAERHAALAALAAAENTLKLSMGDDKKGETFKLVGNGKIISATSENGDQHKVATESETDDSVFASDKEDKDPPGIKPVTSIEVKRQEFRVTKPKPVLLEMPSNKVSAMPEAPRSAGYLTSSHSSRSKNRPPSPVSAPPKRKKPPSTASMSPKEGVTKRLSSSEEKRMELQPLEAVVADGSASGLVAAYPVESSGATMSLPPDAEAANIVNNALAGKNSSAGIQSYTHIIAGGVVQKIPTDKAHSMKVESPPVRMRQKSGNRRLGEFVDRRVSCKDLGKGDCEGWLYKRKEKDRVLAKHWSKRWCVLKDLNLYYYKDKNDLKAEGVIYLPAFQVSPVPTLKTKKFAFKVHNSGTAFYFASERQDDMSKWMNKMGLAAISFDTSNMVTTGGFIKPEPRSNHLGMAINPAGGEGYLTPLRVGEGEAARQRDGHCPHIKLAPRKVRSLTLHSPKPDRERGEIEETLVHHGSALSLNSLSSVGSTSTTHSSPPAFRRAGVLGDSRSCQQGAAGLVDHSLHGAGLPGTKETIQDSKEEFSQSMEDLGTILRAIQHQDLTIDGANLQKRRTCHITSMEMGGLEPQVARARKLHALRRTLKAKEQEVWAIDRLFETGTTGRQLQDFVASHYPDAYRQFSQMQKRSKKY</sequence>
<evidence type="ECO:0000259" key="4">
    <source>
        <dbReference type="PROSITE" id="PS50105"/>
    </source>
</evidence>
<dbReference type="STRING" id="400727.A0A2T7P5U7"/>